<proteinExistence type="predicted"/>
<evidence type="ECO:0000313" key="2">
    <source>
        <dbReference type="EMBL" id="AQT67876.1"/>
    </source>
</evidence>
<feature type="region of interest" description="Disordered" evidence="1">
    <location>
        <begin position="101"/>
        <end position="147"/>
    </location>
</feature>
<dbReference type="AlphaFoldDB" id="A0A1U9NK36"/>
<dbReference type="RefSeq" id="WP_146660393.1">
    <property type="nucleotide sequence ID" value="NZ_CP019791.1"/>
</dbReference>
<keyword evidence="3" id="KW-1185">Reference proteome</keyword>
<dbReference type="Gene3D" id="2.60.120.380">
    <property type="match status" value="2"/>
</dbReference>
<dbReference type="EMBL" id="CP019791">
    <property type="protein sequence ID" value="AQT67876.1"/>
    <property type="molecule type" value="Genomic_DNA"/>
</dbReference>
<dbReference type="Proteomes" id="UP000189674">
    <property type="component" value="Chromosome"/>
</dbReference>
<dbReference type="GO" id="GO:0008233">
    <property type="term" value="F:peptidase activity"/>
    <property type="evidence" value="ECO:0007669"/>
    <property type="project" value="UniProtKB-KW"/>
</dbReference>
<dbReference type="GO" id="GO:0006508">
    <property type="term" value="P:proteolysis"/>
    <property type="evidence" value="ECO:0007669"/>
    <property type="project" value="UniProtKB-KW"/>
</dbReference>
<dbReference type="OrthoDB" id="235850at2"/>
<keyword evidence="2" id="KW-0645">Protease</keyword>
<reference evidence="3" key="1">
    <citation type="submission" date="2017-02" db="EMBL/GenBank/DDBJ databases">
        <title>Comparative genomics and description of representatives of a novel lineage of planctomycetes thriving in anoxic sediments.</title>
        <authorList>
            <person name="Spring S."/>
            <person name="Bunk B."/>
            <person name="Sproer C."/>
        </authorList>
    </citation>
    <scope>NUCLEOTIDE SEQUENCE [LARGE SCALE GENOMIC DNA]</scope>
    <source>
        <strain evidence="3">ST-NAGAB-D1</strain>
    </source>
</reference>
<evidence type="ECO:0000256" key="1">
    <source>
        <dbReference type="SAM" id="MobiDB-lite"/>
    </source>
</evidence>
<name>A0A1U9NK36_9BACT</name>
<dbReference type="KEGG" id="alus:STSP2_01028"/>
<organism evidence="2 3">
    <name type="scientific">Anaerohalosphaera lusitana</name>
    <dbReference type="NCBI Taxonomy" id="1936003"/>
    <lineage>
        <taxon>Bacteria</taxon>
        <taxon>Pseudomonadati</taxon>
        <taxon>Planctomycetota</taxon>
        <taxon>Phycisphaerae</taxon>
        <taxon>Sedimentisphaerales</taxon>
        <taxon>Anaerohalosphaeraceae</taxon>
        <taxon>Anaerohalosphaera</taxon>
    </lineage>
</organism>
<sequence>MKHVRFILVGVFCFACSAWGVDRREPHVGYVYPAGGQRGKVVRAAAGGQFLWGAKDVHVSGEGVHAKVIKHMRPVGNLNKEKREAITAKLKEVRDMRLAEVEGKKAGDKSGNKEGRKAAKVAKDQSGKGGEKAESDKEKKGKAERSKMPEHPLLYDVEDCSLRELAHIRDVLFMPRFLKQQNRQLAESVLIKIEIDEDAEPGPRELRIGTGLGLTNPVIFEVGLGPDVYEQEPNDKEAMPELKNYPKAPKGKVVELPAVLNGQIMPGDVDRFRFRAKKGQKLVVDTHARRLVPYLADAVPGWFQAVVTIYDARGNEVVFADDYRFSPDPVLLWEVERSGEYELEIRDAIHRGREDFVYRISVGEQPFITHMFPLGGQVGKDVTAEISGWNLATDELKLDTSEGGGVLRQTCYRSEGEVSNAVPYLVSELPSRMEKEDNGSRGKAQKLEIGVTVDGRIGKAGDVDVYRFEGRAGERVAIEVFARRLNSPMDAVVRLMDASGEVIAWNDDHVVKGDEHLHKNASGMLTHHADPYLTAELSKDGDYFVEVEDVQQHGGEAYAYRLRVERATGDFALRVVPASINVRTGFAVPVWVYVLRKDGYSGPIDISVKGDLGFELTGGRIPAGADRVCMSLRAGNELKGGMIDIEFEGSAMIGEETVVRTAVGAEDMMQAFLYRHLVPTQEIVAAVKKLKWKVPGVTIDAEQPLVITAGQSEEIVFKTRKRRLLNELRLDILNPPAGVSVEKVRVVDEGLACKVKCAEGDVQDFSGNLIFEMVREWRPKGKDGKPGKKRESSLGVLPAVPVEIDAKVSARS</sequence>
<dbReference type="STRING" id="1936003.STSP2_01028"/>
<dbReference type="EC" id="3.4.21.-" evidence="2"/>
<accession>A0A1U9NK36</accession>
<evidence type="ECO:0000313" key="3">
    <source>
        <dbReference type="Proteomes" id="UP000189674"/>
    </source>
</evidence>
<gene>
    <name evidence="2" type="ORF">STSP2_01028</name>
</gene>
<keyword evidence="2" id="KW-0378">Hydrolase</keyword>
<protein>
    <submittedName>
        <fullName evidence="2">Putative subtilase-type serine protease</fullName>
        <ecNumber evidence="2">3.4.21.-</ecNumber>
    </submittedName>
</protein>